<evidence type="ECO:0000313" key="8">
    <source>
        <dbReference type="Proteomes" id="UP000424468"/>
    </source>
</evidence>
<evidence type="ECO:0000256" key="6">
    <source>
        <dbReference type="ARBA" id="ARBA00023014"/>
    </source>
</evidence>
<dbReference type="Proteomes" id="UP000424468">
    <property type="component" value="Chromosome"/>
</dbReference>
<evidence type="ECO:0000313" key="7">
    <source>
        <dbReference type="EMBL" id="QGS51605.1"/>
    </source>
</evidence>
<organism evidence="7 8">
    <name type="scientific">Spiroplasma tabanidicola</name>
    <dbReference type="NCBI Taxonomy" id="324079"/>
    <lineage>
        <taxon>Bacteria</taxon>
        <taxon>Bacillati</taxon>
        <taxon>Mycoplasmatota</taxon>
        <taxon>Mollicutes</taxon>
        <taxon>Entomoplasmatales</taxon>
        <taxon>Spiroplasmataceae</taxon>
        <taxon>Spiroplasma</taxon>
    </lineage>
</organism>
<dbReference type="GO" id="GO:0046872">
    <property type="term" value="F:metal ion binding"/>
    <property type="evidence" value="ECO:0007669"/>
    <property type="project" value="UniProtKB-KW"/>
</dbReference>
<dbReference type="Gene3D" id="3.20.20.70">
    <property type="entry name" value="Aldolase class I"/>
    <property type="match status" value="1"/>
</dbReference>
<dbReference type="GO" id="GO:0051539">
    <property type="term" value="F:4 iron, 4 sulfur cluster binding"/>
    <property type="evidence" value="ECO:0007669"/>
    <property type="project" value="UniProtKB-KW"/>
</dbReference>
<evidence type="ECO:0000256" key="4">
    <source>
        <dbReference type="ARBA" id="ARBA00022723"/>
    </source>
</evidence>
<dbReference type="PANTHER" id="PTHR30352:SF2">
    <property type="entry name" value="ANAEROBIC RIBONUCLEOSIDE-TRIPHOSPHATE REDUCTASE-ACTIVATING PROTEIN"/>
    <property type="match status" value="1"/>
</dbReference>
<dbReference type="PANTHER" id="PTHR30352">
    <property type="entry name" value="PYRUVATE FORMATE-LYASE-ACTIVATING ENZYME"/>
    <property type="match status" value="1"/>
</dbReference>
<keyword evidence="2" id="KW-0004">4Fe-4S</keyword>
<dbReference type="InterPro" id="IPR058240">
    <property type="entry name" value="rSAM_sf"/>
</dbReference>
<dbReference type="SFLD" id="SFLDG01063">
    <property type="entry name" value="activating_enzymes__group_1"/>
    <property type="match status" value="1"/>
</dbReference>
<dbReference type="InterPro" id="IPR012837">
    <property type="entry name" value="NrdG"/>
</dbReference>
<reference evidence="7 8" key="1">
    <citation type="submission" date="2019-11" db="EMBL/GenBank/DDBJ databases">
        <title>Complete genome sequence of Spiroplasma tabanidicola TAUS-1 (DSM 22603).</title>
        <authorList>
            <person name="Huang C.-T."/>
            <person name="Lin Y.-C."/>
            <person name="Kuo C.-H."/>
        </authorList>
    </citation>
    <scope>NUCLEOTIDE SEQUENCE [LARGE SCALE GENOMIC DNA]</scope>
    <source>
        <strain evidence="7 8">TAUS-1</strain>
    </source>
</reference>
<dbReference type="OrthoDB" id="9782387at2"/>
<dbReference type="GO" id="GO:0004748">
    <property type="term" value="F:ribonucleoside-diphosphate reductase activity, thioredoxin disulfide as acceptor"/>
    <property type="evidence" value="ECO:0007669"/>
    <property type="project" value="TreeGrafter"/>
</dbReference>
<dbReference type="InterPro" id="IPR034457">
    <property type="entry name" value="Organic_radical-activating"/>
</dbReference>
<gene>
    <name evidence="7" type="primary">nrdG</name>
    <name evidence="7" type="ORF">STABA_v1c02380</name>
</gene>
<accession>A0A6I6C9K3</accession>
<dbReference type="GO" id="GO:0043365">
    <property type="term" value="F:[formate-C-acetyltransferase]-activating enzyme activity"/>
    <property type="evidence" value="ECO:0007669"/>
    <property type="project" value="InterPro"/>
</dbReference>
<keyword evidence="3" id="KW-0949">S-adenosyl-L-methionine</keyword>
<dbReference type="AlphaFoldDB" id="A0A6I6C9K3"/>
<keyword evidence="6" id="KW-0411">Iron-sulfur</keyword>
<proteinExistence type="predicted"/>
<dbReference type="SFLD" id="SFLDF00299">
    <property type="entry name" value="anaerobic_ribonucleoside-triph"/>
    <property type="match status" value="1"/>
</dbReference>
<dbReference type="Pfam" id="PF13353">
    <property type="entry name" value="Fer4_12"/>
    <property type="match status" value="1"/>
</dbReference>
<dbReference type="CDD" id="cd01335">
    <property type="entry name" value="Radical_SAM"/>
    <property type="match status" value="1"/>
</dbReference>
<dbReference type="KEGG" id="stab:STABA_v1c02380"/>
<evidence type="ECO:0000256" key="3">
    <source>
        <dbReference type="ARBA" id="ARBA00022691"/>
    </source>
</evidence>
<evidence type="ECO:0000256" key="5">
    <source>
        <dbReference type="ARBA" id="ARBA00023004"/>
    </source>
</evidence>
<dbReference type="SFLD" id="SFLDS00029">
    <property type="entry name" value="Radical_SAM"/>
    <property type="match status" value="1"/>
</dbReference>
<dbReference type="RefSeq" id="WP_156005742.1">
    <property type="nucleotide sequence ID" value="NZ_CP046276.1"/>
</dbReference>
<protein>
    <submittedName>
        <fullName evidence="7">Anaerobic ribonucleoside-triphosphate reductase activating protein</fullName>
    </submittedName>
</protein>
<dbReference type="InterPro" id="IPR013785">
    <property type="entry name" value="Aldolase_TIM"/>
</dbReference>
<keyword evidence="8" id="KW-1185">Reference proteome</keyword>
<evidence type="ECO:0000256" key="1">
    <source>
        <dbReference type="ARBA" id="ARBA00001966"/>
    </source>
</evidence>
<dbReference type="InterPro" id="IPR007197">
    <property type="entry name" value="rSAM"/>
</dbReference>
<dbReference type="EMBL" id="CP046276">
    <property type="protein sequence ID" value="QGS51605.1"/>
    <property type="molecule type" value="Genomic_DNA"/>
</dbReference>
<name>A0A6I6C9K3_9MOLU</name>
<keyword evidence="5" id="KW-0408">Iron</keyword>
<comment type="cofactor">
    <cofactor evidence="1">
        <name>[4Fe-4S] cluster</name>
        <dbReference type="ChEBI" id="CHEBI:49883"/>
    </cofactor>
</comment>
<dbReference type="SUPFAM" id="SSF102114">
    <property type="entry name" value="Radical SAM enzymes"/>
    <property type="match status" value="1"/>
</dbReference>
<sequence length="198" mass="22935">MSNINFAKILLNSEIEGPGTRFVIWFQGCNIGCKGCSNKELLKLEKKFFIKTSLLFEKILEAKDKFNIEGITLLGGEPFLQPEALKEIVNFCYKNKLTIICFTGYIYEKLLPEFKDILNKIDILIDGPFIMSQLDIKRRLIGSKNQRVLKLTDTYKNCDYFEKPHSEVEIQIYNDRFSMNGDGAVFDNEKGEFIFKLE</sequence>
<dbReference type="SFLD" id="SFLDG01066">
    <property type="entry name" value="organic_radical-activating_enz"/>
    <property type="match status" value="1"/>
</dbReference>
<evidence type="ECO:0000256" key="2">
    <source>
        <dbReference type="ARBA" id="ARBA00022485"/>
    </source>
</evidence>
<keyword evidence="4" id="KW-0479">Metal-binding</keyword>